<feature type="chain" id="PRO_5034735696" evidence="2">
    <location>
        <begin position="25"/>
        <end position="61"/>
    </location>
</feature>
<keyword evidence="4" id="KW-1185">Reference proteome</keyword>
<name>A0A8C7XF13_9TELE</name>
<evidence type="ECO:0000313" key="4">
    <source>
        <dbReference type="Proteomes" id="UP000694383"/>
    </source>
</evidence>
<protein>
    <submittedName>
        <fullName evidence="3">Uncharacterized protein</fullName>
    </submittedName>
</protein>
<dbReference type="Proteomes" id="UP000694383">
    <property type="component" value="Unplaced"/>
</dbReference>
<sequence>MGKRRFSSMEVTLLVLFLLMTATAVTMIALYFTREPKSIQDGKMKPPNTYSKTHLLNQTKE</sequence>
<reference evidence="3" key="2">
    <citation type="submission" date="2025-09" db="UniProtKB">
        <authorList>
            <consortium name="Ensembl"/>
        </authorList>
    </citation>
    <scope>IDENTIFICATION</scope>
</reference>
<dbReference type="Ensembl" id="ENSOSIT00000013214.1">
    <property type="protein sequence ID" value="ENSOSIP00000012471.1"/>
    <property type="gene ID" value="ENSOSIG00000007290.1"/>
</dbReference>
<accession>A0A8C7XF13</accession>
<reference evidence="3" key="1">
    <citation type="submission" date="2025-08" db="UniProtKB">
        <authorList>
            <consortium name="Ensembl"/>
        </authorList>
    </citation>
    <scope>IDENTIFICATION</scope>
</reference>
<evidence type="ECO:0000313" key="3">
    <source>
        <dbReference type="Ensembl" id="ENSOSIP00000012471.1"/>
    </source>
</evidence>
<dbReference type="GeneTree" id="ENSGT01000000221723"/>
<dbReference type="AlphaFoldDB" id="A0A8C7XF13"/>
<feature type="signal peptide" evidence="2">
    <location>
        <begin position="1"/>
        <end position="24"/>
    </location>
</feature>
<proteinExistence type="predicted"/>
<evidence type="ECO:0000256" key="2">
    <source>
        <dbReference type="SAM" id="SignalP"/>
    </source>
</evidence>
<feature type="region of interest" description="Disordered" evidence="1">
    <location>
        <begin position="38"/>
        <end position="61"/>
    </location>
</feature>
<keyword evidence="2" id="KW-0732">Signal</keyword>
<organism evidence="3 4">
    <name type="scientific">Oryzias sinensis</name>
    <name type="common">Chinese medaka</name>
    <dbReference type="NCBI Taxonomy" id="183150"/>
    <lineage>
        <taxon>Eukaryota</taxon>
        <taxon>Metazoa</taxon>
        <taxon>Chordata</taxon>
        <taxon>Craniata</taxon>
        <taxon>Vertebrata</taxon>
        <taxon>Euteleostomi</taxon>
        <taxon>Actinopterygii</taxon>
        <taxon>Neopterygii</taxon>
        <taxon>Teleostei</taxon>
        <taxon>Neoteleostei</taxon>
        <taxon>Acanthomorphata</taxon>
        <taxon>Ovalentaria</taxon>
        <taxon>Atherinomorphae</taxon>
        <taxon>Beloniformes</taxon>
        <taxon>Adrianichthyidae</taxon>
        <taxon>Oryziinae</taxon>
        <taxon>Oryzias</taxon>
    </lineage>
</organism>
<evidence type="ECO:0000256" key="1">
    <source>
        <dbReference type="SAM" id="MobiDB-lite"/>
    </source>
</evidence>
<feature type="compositionally biased region" description="Polar residues" evidence="1">
    <location>
        <begin position="48"/>
        <end position="61"/>
    </location>
</feature>